<evidence type="ECO:0000313" key="1">
    <source>
        <dbReference type="EMBL" id="KKQ75484.1"/>
    </source>
</evidence>
<organism evidence="1 2">
    <name type="scientific">Candidatus Woesebacteria bacterium GW2011_GWB1_38_5</name>
    <dbReference type="NCBI Taxonomy" id="1618568"/>
    <lineage>
        <taxon>Bacteria</taxon>
        <taxon>Candidatus Woeseibacteriota</taxon>
    </lineage>
</organism>
<evidence type="ECO:0000313" key="2">
    <source>
        <dbReference type="Proteomes" id="UP000034738"/>
    </source>
</evidence>
<gene>
    <name evidence="1" type="ORF">US95_C0003G0036</name>
</gene>
<sequence>DPKIGTDENIGYLIMVDAYNHITASASGETRTINVTK</sequence>
<name>A0A0G0MP80_9BACT</name>
<dbReference type="AlphaFoldDB" id="A0A0G0MP80"/>
<comment type="caution">
    <text evidence="1">The sequence shown here is derived from an EMBL/GenBank/DDBJ whole genome shotgun (WGS) entry which is preliminary data.</text>
</comment>
<dbReference type="EMBL" id="LBUY01000003">
    <property type="protein sequence ID" value="KKQ75484.1"/>
    <property type="molecule type" value="Genomic_DNA"/>
</dbReference>
<protein>
    <submittedName>
        <fullName evidence="1">Uncharacterized protein</fullName>
    </submittedName>
</protein>
<dbReference type="Proteomes" id="UP000034738">
    <property type="component" value="Unassembled WGS sequence"/>
</dbReference>
<accession>A0A0G0MP80</accession>
<proteinExistence type="predicted"/>
<reference evidence="1 2" key="1">
    <citation type="journal article" date="2015" name="Nature">
        <title>rRNA introns, odd ribosomes, and small enigmatic genomes across a large radiation of phyla.</title>
        <authorList>
            <person name="Brown C.T."/>
            <person name="Hug L.A."/>
            <person name="Thomas B.C."/>
            <person name="Sharon I."/>
            <person name="Castelle C.J."/>
            <person name="Singh A."/>
            <person name="Wilkins M.J."/>
            <person name="Williams K.H."/>
            <person name="Banfield J.F."/>
        </authorList>
    </citation>
    <scope>NUCLEOTIDE SEQUENCE [LARGE SCALE GENOMIC DNA]</scope>
</reference>
<feature type="non-terminal residue" evidence="1">
    <location>
        <position position="1"/>
    </location>
</feature>